<dbReference type="EMBL" id="CAJGYO010000009">
    <property type="protein sequence ID" value="CAD6254565.1"/>
    <property type="molecule type" value="Genomic_DNA"/>
</dbReference>
<dbReference type="PIRSF" id="PIRSF005727">
    <property type="entry name" value="Coatomer_beta_subunit"/>
    <property type="match status" value="1"/>
</dbReference>
<dbReference type="InterPro" id="IPR011710">
    <property type="entry name" value="Coatomer_bsu_C"/>
</dbReference>
<keyword evidence="5" id="KW-0677">Repeat</keyword>
<dbReference type="PANTHER" id="PTHR10635:SF1">
    <property type="entry name" value="COATOMER SUBUNIT BETA-1"/>
    <property type="match status" value="1"/>
</dbReference>
<sequence length="952" mass="105183">MEKPCTFLVHFDKGSPSMASEIKAELESGDGPTKANAMRRAISLLLNGESLPHLFITVVRYVQSCDDHAVQKLLLLYPETVDKRDAATGKALPEMILICQNLRNSLQSPNEYIRGVTLRFLCRLTEPELLEPLVPSVLANLEHRHHFVRRHALSAVSAIYSLQHGDQLIPDAPDLVERALASEQDPAARRNAFLMLLVAGQDRAVAYLFSNADRVAEWPDLLQMAAVDLIRKVCRSKGRADKGRYITVISLLSASSAAVVYECAGALVSLSSAPTAVRAAANTYCQLLSSQSDNNVKLIILDRLHELRSSHREVMVDMVMDVLRALASPNVDVRRKVLDLVLDLLTPKNVEEVVLYLKKEVVKTQAAEVEKGGEYRQMLVQAIHNCAKKYPEVAALVVHLLMDFLGDPNVAAALDVVLFVREIIETNPKLRVSMIQRLIDIFYQIRASRVCSCALWILGEYSLSLSEVESATSTIKQCLGDLPFYTVSEEGETTDSSKPSQPVVNSVTVSSRRPAVLADGTYATQSAATETAISAPASALGSLASSQNLRSLILSGDFFLAAVVACNLTKLVLRLAEIQPAKVEVNKASTEALLIMVSILQLGQSSYLPHPIDNDSYDRIVLCVRLLCNTGDDVRKIWLQSCRQSFVNVLAEKQFRETEEMKAKAQISYAQPDDLIDFYHLKSRKGMSQLELEDAVQDDLKAATGQFTKDADDTNKLNRILQLTGFSDPVYAEAFVTVHHYDIVLDVTVINRTKETLQNLCLELATMGDLKLVDRPQNYTLAPESSKQIRANIKVSSTETGVIFGNIVYETSNVMERSVVVLNDIHIDIMDYISPATCTDVAFRNMWAEFEWENKVAMNTVIQDEKEFLNHIIKSTNMKCLTPPSVLDGECGFLAANLYAKSVFGEDALVNLSVEKQADGKLSGYIRIRSKTQGIALSLGDKITLKQKGGNS</sequence>
<dbReference type="Gene3D" id="1.25.10.10">
    <property type="entry name" value="Leucine-rich Repeat Variant"/>
    <property type="match status" value="1"/>
</dbReference>
<dbReference type="GO" id="GO:0005198">
    <property type="term" value="F:structural molecule activity"/>
    <property type="evidence" value="ECO:0007669"/>
    <property type="project" value="InterPro"/>
</dbReference>
<dbReference type="PANTHER" id="PTHR10635">
    <property type="entry name" value="COATOMER SUBUNIT BETA"/>
    <property type="match status" value="1"/>
</dbReference>
<dbReference type="InterPro" id="IPR016460">
    <property type="entry name" value="COPB1"/>
</dbReference>
<evidence type="ECO:0000256" key="11">
    <source>
        <dbReference type="ARBA" id="ARBA00025536"/>
    </source>
</evidence>
<keyword evidence="3 12" id="KW-0813">Transport</keyword>
<dbReference type="GO" id="GO:0006886">
    <property type="term" value="P:intracellular protein transport"/>
    <property type="evidence" value="ECO:0007669"/>
    <property type="project" value="InterPro"/>
</dbReference>
<evidence type="ECO:0000256" key="4">
    <source>
        <dbReference type="ARBA" id="ARBA00022490"/>
    </source>
</evidence>
<evidence type="ECO:0000259" key="15">
    <source>
        <dbReference type="Pfam" id="PF14806"/>
    </source>
</evidence>
<evidence type="ECO:0000256" key="1">
    <source>
        <dbReference type="ARBA" id="ARBA00004255"/>
    </source>
</evidence>
<keyword evidence="17" id="KW-1185">Reference proteome</keyword>
<name>A0A811QEM0_9POAL</name>
<dbReference type="GO" id="GO:0000139">
    <property type="term" value="C:Golgi membrane"/>
    <property type="evidence" value="ECO:0007669"/>
    <property type="project" value="UniProtKB-SubCell"/>
</dbReference>
<evidence type="ECO:0000256" key="6">
    <source>
        <dbReference type="ARBA" id="ARBA00022892"/>
    </source>
</evidence>
<evidence type="ECO:0000313" key="16">
    <source>
        <dbReference type="EMBL" id="CAD6254565.1"/>
    </source>
</evidence>
<dbReference type="Pfam" id="PF01602">
    <property type="entry name" value="Adaptin_N"/>
    <property type="match status" value="1"/>
</dbReference>
<reference evidence="16" key="1">
    <citation type="submission" date="2020-10" db="EMBL/GenBank/DDBJ databases">
        <authorList>
            <person name="Han B."/>
            <person name="Lu T."/>
            <person name="Zhao Q."/>
            <person name="Huang X."/>
            <person name="Zhao Y."/>
        </authorList>
    </citation>
    <scope>NUCLEOTIDE SEQUENCE</scope>
</reference>
<keyword evidence="8 12" id="KW-0333">Golgi apparatus</keyword>
<comment type="function">
    <text evidence="11 12">The coatomer is a cytosolic protein complex that binds to dilysine motifs and reversibly associates with Golgi non-clathrin-coated vesicles, which further mediate biosynthetic protein transport from the ER, via the Golgi up to the trans Golgi network. Coatomer complex is required for budding from Golgi membranes, and is essential for the retrograde Golgi-to-ER transport of dilysine-tagged proteins.</text>
</comment>
<feature type="domain" description="Coatomer beta subunit appendage platform" evidence="15">
    <location>
        <begin position="816"/>
        <end position="943"/>
    </location>
</feature>
<dbReference type="Pfam" id="PF14806">
    <property type="entry name" value="Coatomer_b_Cpla"/>
    <property type="match status" value="1"/>
</dbReference>
<dbReference type="GO" id="GO:0030126">
    <property type="term" value="C:COPI vesicle coat"/>
    <property type="evidence" value="ECO:0007669"/>
    <property type="project" value="InterPro"/>
</dbReference>
<protein>
    <recommendedName>
        <fullName evidence="12">Coatomer subunit beta</fullName>
    </recommendedName>
    <alternativeName>
        <fullName evidence="12">Beta-coat protein</fullName>
    </alternativeName>
</protein>
<evidence type="ECO:0000256" key="12">
    <source>
        <dbReference type="PIRNR" id="PIRNR005727"/>
    </source>
</evidence>
<proteinExistence type="predicted"/>
<keyword evidence="4 12" id="KW-0963">Cytoplasm</keyword>
<evidence type="ECO:0000256" key="7">
    <source>
        <dbReference type="ARBA" id="ARBA00022927"/>
    </source>
</evidence>
<comment type="subunit">
    <text evidence="2 12">Oligomeric complex that consists of at least the alpha, beta, beta', gamma, delta, epsilon and zeta subunits.</text>
</comment>
<gene>
    <name evidence="16" type="ORF">NCGR_LOCUS38168</name>
</gene>
<keyword evidence="10 12" id="KW-0968">Cytoplasmic vesicle</keyword>
<evidence type="ECO:0000259" key="14">
    <source>
        <dbReference type="Pfam" id="PF07718"/>
    </source>
</evidence>
<evidence type="ECO:0000256" key="5">
    <source>
        <dbReference type="ARBA" id="ARBA00022737"/>
    </source>
</evidence>
<dbReference type="InterPro" id="IPR029446">
    <property type="entry name" value="COPB1_appendage_platform_dom"/>
</dbReference>
<organism evidence="16 17">
    <name type="scientific">Miscanthus lutarioriparius</name>
    <dbReference type="NCBI Taxonomy" id="422564"/>
    <lineage>
        <taxon>Eukaryota</taxon>
        <taxon>Viridiplantae</taxon>
        <taxon>Streptophyta</taxon>
        <taxon>Embryophyta</taxon>
        <taxon>Tracheophyta</taxon>
        <taxon>Spermatophyta</taxon>
        <taxon>Magnoliopsida</taxon>
        <taxon>Liliopsida</taxon>
        <taxon>Poales</taxon>
        <taxon>Poaceae</taxon>
        <taxon>PACMAD clade</taxon>
        <taxon>Panicoideae</taxon>
        <taxon>Andropogonodae</taxon>
        <taxon>Andropogoneae</taxon>
        <taxon>Saccharinae</taxon>
        <taxon>Miscanthus</taxon>
    </lineage>
</organism>
<comment type="caution">
    <text evidence="16">The sequence shown here is derived from an EMBL/GenBank/DDBJ whole genome shotgun (WGS) entry which is preliminary data.</text>
</comment>
<evidence type="ECO:0000256" key="8">
    <source>
        <dbReference type="ARBA" id="ARBA00023034"/>
    </source>
</evidence>
<dbReference type="InterPro" id="IPR016024">
    <property type="entry name" value="ARM-type_fold"/>
</dbReference>
<dbReference type="AlphaFoldDB" id="A0A811QEM0"/>
<feature type="domain" description="Clathrin/coatomer adaptor adaptin-like N-terminal" evidence="13">
    <location>
        <begin position="20"/>
        <end position="472"/>
    </location>
</feature>
<keyword evidence="9 12" id="KW-0472">Membrane</keyword>
<keyword evidence="6 12" id="KW-0931">ER-Golgi transport</keyword>
<evidence type="ECO:0000256" key="9">
    <source>
        <dbReference type="ARBA" id="ARBA00023136"/>
    </source>
</evidence>
<keyword evidence="7 12" id="KW-0653">Protein transport</keyword>
<accession>A0A811QEM0</accession>
<dbReference type="Proteomes" id="UP000604825">
    <property type="component" value="Unassembled WGS sequence"/>
</dbReference>
<dbReference type="FunFam" id="1.25.10.10:FF:000166">
    <property type="entry name" value="Coatomer subunit beta"/>
    <property type="match status" value="1"/>
</dbReference>
<dbReference type="SUPFAM" id="SSF48371">
    <property type="entry name" value="ARM repeat"/>
    <property type="match status" value="1"/>
</dbReference>
<dbReference type="Pfam" id="PF07718">
    <property type="entry name" value="Coatamer_beta_C"/>
    <property type="match status" value="1"/>
</dbReference>
<evidence type="ECO:0000256" key="10">
    <source>
        <dbReference type="ARBA" id="ARBA00023329"/>
    </source>
</evidence>
<evidence type="ECO:0000256" key="2">
    <source>
        <dbReference type="ARBA" id="ARBA00011775"/>
    </source>
</evidence>
<feature type="domain" description="Coatomer beta subunit C-terminal" evidence="14">
    <location>
        <begin position="672"/>
        <end position="810"/>
    </location>
</feature>
<evidence type="ECO:0000313" key="17">
    <source>
        <dbReference type="Proteomes" id="UP000604825"/>
    </source>
</evidence>
<dbReference type="GO" id="GO:0006888">
    <property type="term" value="P:endoplasmic reticulum to Golgi vesicle-mediated transport"/>
    <property type="evidence" value="ECO:0007669"/>
    <property type="project" value="TreeGrafter"/>
</dbReference>
<comment type="subcellular location">
    <subcellularLocation>
        <location evidence="12">Cytoplasm</location>
    </subcellularLocation>
    <subcellularLocation>
        <location evidence="1 12">Golgi apparatus membrane</location>
        <topology evidence="1 12">Peripheral membrane protein</topology>
        <orientation evidence="1 12">Cytoplasmic side</orientation>
    </subcellularLocation>
    <subcellularLocation>
        <location evidence="12">Cytoplasmic vesicle</location>
        <location evidence="12">COPI-coated vesicle membrane</location>
        <topology evidence="12">Peripheral membrane protein</topology>
        <orientation evidence="12">Cytoplasmic side</orientation>
    </subcellularLocation>
</comment>
<dbReference type="InterPro" id="IPR002553">
    <property type="entry name" value="Clathrin/coatomer_adapt-like_N"/>
</dbReference>
<evidence type="ECO:0000256" key="3">
    <source>
        <dbReference type="ARBA" id="ARBA00022448"/>
    </source>
</evidence>
<evidence type="ECO:0000259" key="13">
    <source>
        <dbReference type="Pfam" id="PF01602"/>
    </source>
</evidence>
<dbReference type="GO" id="GO:0006891">
    <property type="term" value="P:intra-Golgi vesicle-mediated transport"/>
    <property type="evidence" value="ECO:0007669"/>
    <property type="project" value="TreeGrafter"/>
</dbReference>
<dbReference type="OrthoDB" id="10261439at2759"/>
<dbReference type="InterPro" id="IPR011989">
    <property type="entry name" value="ARM-like"/>
</dbReference>